<dbReference type="PROSITE" id="PS50181">
    <property type="entry name" value="FBOX"/>
    <property type="match status" value="1"/>
</dbReference>
<dbReference type="Gene3D" id="2.130.10.10">
    <property type="entry name" value="YVTN repeat-like/Quinoprotein amine dehydrogenase"/>
    <property type="match status" value="1"/>
</dbReference>
<dbReference type="SMART" id="SM00256">
    <property type="entry name" value="FBOX"/>
    <property type="match status" value="1"/>
</dbReference>
<dbReference type="AlphaFoldDB" id="A0AA39L2E7"/>
<evidence type="ECO:0000259" key="3">
    <source>
        <dbReference type="PROSITE" id="PS50181"/>
    </source>
</evidence>
<reference evidence="4" key="1">
    <citation type="journal article" date="2023" name="bioRxiv">
        <title>Scaffold-level genome assemblies of two parasitoid biocontrol wasps reveal the parthenogenesis mechanism and an associated novel virus.</title>
        <authorList>
            <person name="Inwood S."/>
            <person name="Skelly J."/>
            <person name="Guhlin J."/>
            <person name="Harrop T."/>
            <person name="Goldson S."/>
            <person name="Dearden P."/>
        </authorList>
    </citation>
    <scope>NUCLEOTIDE SEQUENCE</scope>
    <source>
        <strain evidence="4">Lincoln</strain>
        <tissue evidence="4">Whole body</tissue>
    </source>
</reference>
<accession>A0AA39L2E7</accession>
<dbReference type="PROSITE" id="PS50294">
    <property type="entry name" value="WD_REPEATS_REGION"/>
    <property type="match status" value="1"/>
</dbReference>
<dbReference type="Proteomes" id="UP001168972">
    <property type="component" value="Unassembled WGS sequence"/>
</dbReference>
<dbReference type="PROSITE" id="PS50082">
    <property type="entry name" value="WD_REPEATS_2"/>
    <property type="match status" value="1"/>
</dbReference>
<evidence type="ECO:0000313" key="5">
    <source>
        <dbReference type="Proteomes" id="UP001168972"/>
    </source>
</evidence>
<feature type="region of interest" description="Disordered" evidence="2">
    <location>
        <begin position="1"/>
        <end position="21"/>
    </location>
</feature>
<protein>
    <recommendedName>
        <fullName evidence="3">F-box domain-containing protein</fullName>
    </recommendedName>
</protein>
<evidence type="ECO:0000256" key="2">
    <source>
        <dbReference type="SAM" id="MobiDB-lite"/>
    </source>
</evidence>
<organism evidence="4 5">
    <name type="scientific">Microctonus hyperodae</name>
    <name type="common">Parasitoid wasp</name>
    <dbReference type="NCBI Taxonomy" id="165561"/>
    <lineage>
        <taxon>Eukaryota</taxon>
        <taxon>Metazoa</taxon>
        <taxon>Ecdysozoa</taxon>
        <taxon>Arthropoda</taxon>
        <taxon>Hexapoda</taxon>
        <taxon>Insecta</taxon>
        <taxon>Pterygota</taxon>
        <taxon>Neoptera</taxon>
        <taxon>Endopterygota</taxon>
        <taxon>Hymenoptera</taxon>
        <taxon>Apocrita</taxon>
        <taxon>Ichneumonoidea</taxon>
        <taxon>Braconidae</taxon>
        <taxon>Euphorinae</taxon>
        <taxon>Microctonus</taxon>
    </lineage>
</organism>
<feature type="repeat" description="WD" evidence="1">
    <location>
        <begin position="258"/>
        <end position="297"/>
    </location>
</feature>
<dbReference type="InterPro" id="IPR001680">
    <property type="entry name" value="WD40_rpt"/>
</dbReference>
<proteinExistence type="predicted"/>
<dbReference type="InterPro" id="IPR001810">
    <property type="entry name" value="F-box_dom"/>
</dbReference>
<sequence>MSLKKENEDNDVDDVSSDESYDEMDTELQLSLNTLPVEIFLHICSFLDSSTLVHRLGLVCKQFYNILRDDSLWKGRINKLWPNTRYPILPPADDDKLFWKSSCVIAERQYFLWKNLHATENLYLKDAHEACIDSLLLIDKGRVCISGGRDRMLVCWRLNETENEDKIEMHEVQGHDGWIWDITSMQNKVYSCSWDKRIHVWDYDNGQIKLLEKLPLRVAGALLCISSCSEQNLLATGSSCKLISIIDPRNHDPFVNQFRSHRGAVLNISMNTKYIISTSEDKTVSIWDQRSQRTLKSLTLSKDSYSRCVSMQPDVIYIGDNEGYVHILDVNNDFELVKSYKTQHTDVITGIHMTGGSLITSSFDSTVIISTPTDPLHTINRFPCRYGKIIKMSYLNDVLAICGGNSIEVWRPRIGDVC</sequence>
<evidence type="ECO:0000313" key="4">
    <source>
        <dbReference type="EMBL" id="KAK0182560.1"/>
    </source>
</evidence>
<dbReference type="InterPro" id="IPR015943">
    <property type="entry name" value="WD40/YVTN_repeat-like_dom_sf"/>
</dbReference>
<dbReference type="InterPro" id="IPR036322">
    <property type="entry name" value="WD40_repeat_dom_sf"/>
</dbReference>
<feature type="compositionally biased region" description="Acidic residues" evidence="2">
    <location>
        <begin position="8"/>
        <end position="21"/>
    </location>
</feature>
<evidence type="ECO:0000256" key="1">
    <source>
        <dbReference type="PROSITE-ProRule" id="PRU00221"/>
    </source>
</evidence>
<keyword evidence="5" id="KW-1185">Reference proteome</keyword>
<dbReference type="PANTHER" id="PTHR19855">
    <property type="entry name" value="WD40 REPEAT PROTEIN 12, 37"/>
    <property type="match status" value="1"/>
</dbReference>
<feature type="domain" description="F-box" evidence="3">
    <location>
        <begin position="29"/>
        <end position="76"/>
    </location>
</feature>
<comment type="caution">
    <text evidence="4">The sequence shown here is derived from an EMBL/GenBank/DDBJ whole genome shotgun (WGS) entry which is preliminary data.</text>
</comment>
<dbReference type="EMBL" id="JAQQBR010000001">
    <property type="protein sequence ID" value="KAK0182560.1"/>
    <property type="molecule type" value="Genomic_DNA"/>
</dbReference>
<dbReference type="SUPFAM" id="SSF81383">
    <property type="entry name" value="F-box domain"/>
    <property type="match status" value="1"/>
</dbReference>
<gene>
    <name evidence="4" type="ORF">PV327_000685</name>
</gene>
<dbReference type="SUPFAM" id="SSF50978">
    <property type="entry name" value="WD40 repeat-like"/>
    <property type="match status" value="1"/>
</dbReference>
<reference evidence="4" key="2">
    <citation type="submission" date="2023-03" db="EMBL/GenBank/DDBJ databases">
        <authorList>
            <person name="Inwood S.N."/>
            <person name="Skelly J.G."/>
            <person name="Guhlin J."/>
            <person name="Harrop T.W.R."/>
            <person name="Goldson S.G."/>
            <person name="Dearden P.K."/>
        </authorList>
    </citation>
    <scope>NUCLEOTIDE SEQUENCE</scope>
    <source>
        <strain evidence="4">Lincoln</strain>
        <tissue evidence="4">Whole body</tissue>
    </source>
</reference>
<dbReference type="InterPro" id="IPR036047">
    <property type="entry name" value="F-box-like_dom_sf"/>
</dbReference>
<dbReference type="Pfam" id="PF00400">
    <property type="entry name" value="WD40"/>
    <property type="match status" value="2"/>
</dbReference>
<dbReference type="SMART" id="SM00320">
    <property type="entry name" value="WD40"/>
    <property type="match status" value="6"/>
</dbReference>
<dbReference type="PANTHER" id="PTHR19855:SF34">
    <property type="entry name" value="F-BOX_WD REPEAT-CONTAINING PROTEIN 9"/>
    <property type="match status" value="1"/>
</dbReference>
<name>A0AA39L2E7_MICHY</name>
<dbReference type="Gene3D" id="1.20.1280.50">
    <property type="match status" value="1"/>
</dbReference>
<keyword evidence="1" id="KW-0853">WD repeat</keyword>
<dbReference type="Pfam" id="PF12937">
    <property type="entry name" value="F-box-like"/>
    <property type="match status" value="1"/>
</dbReference>